<evidence type="ECO:0000256" key="2">
    <source>
        <dbReference type="ARBA" id="ARBA00004128"/>
    </source>
</evidence>
<dbReference type="AlphaFoldDB" id="A0A6F9DVK7"/>
<feature type="transmembrane region" description="Helical" evidence="14">
    <location>
        <begin position="109"/>
        <end position="133"/>
    </location>
</feature>
<keyword evidence="13" id="KW-0966">Cell projection</keyword>
<sequence length="160" mass="18816">MEVLNYTLILTLQLLLLLYDLVINATIALINPTNVIQLVLFILQDTFIVFTLIILFLELFNTTTFQAGFIRVMLHKFRVAIIVTIIYLCLSIGIQAWTLVVKWTDPNAYLFALGGYYFLYIVQRGWSPIYYYYYKITALRLGDSRFYKSSEWLRNQMAPR</sequence>
<keyword evidence="7 14" id="KW-0812">Transmembrane</keyword>
<dbReference type="InterPro" id="IPR024133">
    <property type="entry name" value="TM_138"/>
</dbReference>
<evidence type="ECO:0000256" key="3">
    <source>
        <dbReference type="ARBA" id="ARBA00004138"/>
    </source>
</evidence>
<evidence type="ECO:0000256" key="9">
    <source>
        <dbReference type="ARBA" id="ARBA00022989"/>
    </source>
</evidence>
<name>A0A6F9DVK7_9ASCI</name>
<evidence type="ECO:0000256" key="5">
    <source>
        <dbReference type="ARBA" id="ARBA00014515"/>
    </source>
</evidence>
<keyword evidence="9 14" id="KW-1133">Transmembrane helix</keyword>
<comment type="subcellular location">
    <subcellularLocation>
        <location evidence="3">Cell projection</location>
        <location evidence="3">Cilium</location>
    </subcellularLocation>
    <subcellularLocation>
        <location evidence="2">Vacuole membrane</location>
        <topology evidence="2">Multi-pass membrane protein</topology>
    </subcellularLocation>
</comment>
<comment type="similarity">
    <text evidence="4">Belongs to the TMEM138 family.</text>
</comment>
<evidence type="ECO:0000256" key="4">
    <source>
        <dbReference type="ARBA" id="ARBA00010572"/>
    </source>
</evidence>
<dbReference type="Pfam" id="PF14935">
    <property type="entry name" value="TMEM138"/>
    <property type="match status" value="1"/>
</dbReference>
<proteinExistence type="evidence at transcript level"/>
<dbReference type="EMBL" id="LR791178">
    <property type="protein sequence ID" value="CAB3267040.1"/>
    <property type="molecule type" value="mRNA"/>
</dbReference>
<evidence type="ECO:0000256" key="12">
    <source>
        <dbReference type="ARBA" id="ARBA00023180"/>
    </source>
</evidence>
<evidence type="ECO:0000256" key="13">
    <source>
        <dbReference type="ARBA" id="ARBA00023273"/>
    </source>
</evidence>
<accession>A0A6F9DVK7</accession>
<evidence type="ECO:0000256" key="7">
    <source>
        <dbReference type="ARBA" id="ARBA00022692"/>
    </source>
</evidence>
<keyword evidence="6" id="KW-0926">Vacuole</keyword>
<evidence type="ECO:0000256" key="1">
    <source>
        <dbReference type="ARBA" id="ARBA00003709"/>
    </source>
</evidence>
<gene>
    <name evidence="15" type="primary">Tmem138</name>
</gene>
<protein>
    <recommendedName>
        <fullName evidence="5">Transmembrane protein 138</fullName>
    </recommendedName>
</protein>
<dbReference type="GO" id="GO:0005774">
    <property type="term" value="C:vacuolar membrane"/>
    <property type="evidence" value="ECO:0007669"/>
    <property type="project" value="UniProtKB-SubCell"/>
</dbReference>
<organism evidence="15">
    <name type="scientific">Phallusia mammillata</name>
    <dbReference type="NCBI Taxonomy" id="59560"/>
    <lineage>
        <taxon>Eukaryota</taxon>
        <taxon>Metazoa</taxon>
        <taxon>Chordata</taxon>
        <taxon>Tunicata</taxon>
        <taxon>Ascidiacea</taxon>
        <taxon>Phlebobranchia</taxon>
        <taxon>Ascidiidae</taxon>
        <taxon>Phallusia</taxon>
    </lineage>
</organism>
<evidence type="ECO:0000256" key="6">
    <source>
        <dbReference type="ARBA" id="ARBA00022554"/>
    </source>
</evidence>
<comment type="function">
    <text evidence="1">Required for ciliogenesis.</text>
</comment>
<evidence type="ECO:0000256" key="11">
    <source>
        <dbReference type="ARBA" id="ARBA00023136"/>
    </source>
</evidence>
<dbReference type="GO" id="GO:0005929">
    <property type="term" value="C:cilium"/>
    <property type="evidence" value="ECO:0007669"/>
    <property type="project" value="UniProtKB-SubCell"/>
</dbReference>
<evidence type="ECO:0000256" key="10">
    <source>
        <dbReference type="ARBA" id="ARBA00023069"/>
    </source>
</evidence>
<dbReference type="GO" id="GO:0030030">
    <property type="term" value="P:cell projection organization"/>
    <property type="evidence" value="ECO:0007669"/>
    <property type="project" value="UniProtKB-KW"/>
</dbReference>
<evidence type="ECO:0000256" key="8">
    <source>
        <dbReference type="ARBA" id="ARBA00022794"/>
    </source>
</evidence>
<keyword evidence="11 14" id="KW-0472">Membrane</keyword>
<keyword evidence="8" id="KW-0970">Cilium biogenesis/degradation</keyword>
<keyword evidence="12" id="KW-0325">Glycoprotein</keyword>
<dbReference type="PANTHER" id="PTHR13306">
    <property type="entry name" value="TRANSMEMBRANE PROTEIN 138"/>
    <property type="match status" value="1"/>
</dbReference>
<evidence type="ECO:0000313" key="15">
    <source>
        <dbReference type="EMBL" id="CAB3267040.1"/>
    </source>
</evidence>
<feature type="transmembrane region" description="Helical" evidence="14">
    <location>
        <begin position="35"/>
        <end position="57"/>
    </location>
</feature>
<reference evidence="15" key="1">
    <citation type="submission" date="2020-04" db="EMBL/GenBank/DDBJ databases">
        <authorList>
            <person name="Neveu A P."/>
        </authorList>
    </citation>
    <scope>NUCLEOTIDE SEQUENCE</scope>
    <source>
        <tissue evidence="15">Whole embryo</tissue>
    </source>
</reference>
<dbReference type="PANTHER" id="PTHR13306:SF6">
    <property type="entry name" value="TRANSMEMBRANE PROTEIN 138"/>
    <property type="match status" value="1"/>
</dbReference>
<feature type="transmembrane region" description="Helical" evidence="14">
    <location>
        <begin position="77"/>
        <end position="97"/>
    </location>
</feature>
<evidence type="ECO:0000256" key="14">
    <source>
        <dbReference type="SAM" id="Phobius"/>
    </source>
</evidence>
<keyword evidence="10" id="KW-0969">Cilium</keyword>